<dbReference type="AlphaFoldDB" id="A0A4Z1L0V6"/>
<comment type="caution">
    <text evidence="1">The sequence shown here is derived from an EMBL/GenBank/DDBJ whole genome shotgun (WGS) entry which is preliminary data.</text>
</comment>
<name>A0A4Z1L0V6_9HELO</name>
<proteinExistence type="predicted"/>
<evidence type="ECO:0000313" key="1">
    <source>
        <dbReference type="EMBL" id="TGO90361.1"/>
    </source>
</evidence>
<reference evidence="1 2" key="1">
    <citation type="submission" date="2017-12" db="EMBL/GenBank/DDBJ databases">
        <title>Comparative genomics of Botrytis spp.</title>
        <authorList>
            <person name="Valero-Jimenez C.A."/>
            <person name="Tapia P."/>
            <person name="Veloso J."/>
            <person name="Silva-Moreno E."/>
            <person name="Staats M."/>
            <person name="Valdes J.H."/>
            <person name="Van Kan J.A.L."/>
        </authorList>
    </citation>
    <scope>NUCLEOTIDE SEQUENCE [LARGE SCALE GENOMIC DNA]</scope>
    <source>
        <strain evidence="1 2">MUCL3349</strain>
    </source>
</reference>
<organism evidence="1 2">
    <name type="scientific">Botrytis porri</name>
    <dbReference type="NCBI Taxonomy" id="87229"/>
    <lineage>
        <taxon>Eukaryota</taxon>
        <taxon>Fungi</taxon>
        <taxon>Dikarya</taxon>
        <taxon>Ascomycota</taxon>
        <taxon>Pezizomycotina</taxon>
        <taxon>Leotiomycetes</taxon>
        <taxon>Helotiales</taxon>
        <taxon>Sclerotiniaceae</taxon>
        <taxon>Botrytis</taxon>
    </lineage>
</organism>
<evidence type="ECO:0000313" key="2">
    <source>
        <dbReference type="Proteomes" id="UP000297280"/>
    </source>
</evidence>
<gene>
    <name evidence="1" type="ORF">BPOR_0067g00030</name>
</gene>
<dbReference type="Proteomes" id="UP000297280">
    <property type="component" value="Unassembled WGS sequence"/>
</dbReference>
<keyword evidence="2" id="KW-1185">Reference proteome</keyword>
<dbReference type="EMBL" id="PQXO01000067">
    <property type="protein sequence ID" value="TGO90361.1"/>
    <property type="molecule type" value="Genomic_DNA"/>
</dbReference>
<sequence length="165" mass="19496">MAFSELREYPAPMAFRCLDSVPIGQERKRTIYEAKNETNKVKFVLFNSYPESYNDYKKGLHGWVCYPCDGEWATLKHTNFKCSEKDGALVAHLTQAFSYALRDTQMETSERWKCRQWNTLIKEWMADWSTNVDAWYPGEKKLSHLAKSWQPTADEDWDVVKGYKW</sequence>
<accession>A0A4Z1L0V6</accession>
<protein>
    <submittedName>
        <fullName evidence="1">Uncharacterized protein</fullName>
    </submittedName>
</protein>